<keyword evidence="4 8" id="KW-0689">Ribosomal protein</keyword>
<evidence type="ECO:0000313" key="9">
    <source>
        <dbReference type="EMBL" id="RXH55122.1"/>
    </source>
</evidence>
<comment type="function">
    <text evidence="8">One of the primary rRNA binding proteins, it binds directly to 16S rRNA central domain where it helps coordinate assembly of the platform of the 30S subunit.</text>
</comment>
<keyword evidence="3 8" id="KW-0694">RNA-binding</keyword>
<evidence type="ECO:0000256" key="2">
    <source>
        <dbReference type="ARBA" id="ARBA00022730"/>
    </source>
</evidence>
<comment type="similarity">
    <text evidence="1 8">Belongs to the universal ribosomal protein uS8 family.</text>
</comment>
<evidence type="ECO:0000256" key="8">
    <source>
        <dbReference type="HAMAP-Rule" id="MF_01302"/>
    </source>
</evidence>
<evidence type="ECO:0000256" key="4">
    <source>
        <dbReference type="ARBA" id="ARBA00022980"/>
    </source>
</evidence>
<comment type="subunit">
    <text evidence="7 8">Part of the 30S ribosomal subunit. Contacts proteins S5 and S12.</text>
</comment>
<reference evidence="9 10" key="1">
    <citation type="submission" date="2018-11" db="EMBL/GenBank/DDBJ databases">
        <authorList>
            <person name="Mardanov A.V."/>
            <person name="Ravin N.V."/>
            <person name="Dedysh S.N."/>
        </authorList>
    </citation>
    <scope>NUCLEOTIDE SEQUENCE [LARGE SCALE GENOMIC DNA]</scope>
    <source>
        <strain evidence="9 10">AF10</strain>
    </source>
</reference>
<name>A0A4Q0SXL3_9BACT</name>
<dbReference type="EMBL" id="RDSM01000003">
    <property type="protein sequence ID" value="RXH55122.1"/>
    <property type="molecule type" value="Genomic_DNA"/>
</dbReference>
<keyword evidence="5 8" id="KW-0687">Ribonucleoprotein</keyword>
<dbReference type="GO" id="GO:0005737">
    <property type="term" value="C:cytoplasm"/>
    <property type="evidence" value="ECO:0007669"/>
    <property type="project" value="UniProtKB-ARBA"/>
</dbReference>
<evidence type="ECO:0000313" key="10">
    <source>
        <dbReference type="Proteomes" id="UP000289437"/>
    </source>
</evidence>
<dbReference type="PANTHER" id="PTHR11758">
    <property type="entry name" value="40S RIBOSOMAL PROTEIN S15A"/>
    <property type="match status" value="1"/>
</dbReference>
<gene>
    <name evidence="8" type="primary">rpsH</name>
    <name evidence="9" type="ORF">GRAN_4226</name>
</gene>
<dbReference type="Pfam" id="PF00410">
    <property type="entry name" value="Ribosomal_S8"/>
    <property type="match status" value="1"/>
</dbReference>
<dbReference type="GO" id="GO:0003735">
    <property type="term" value="F:structural constituent of ribosome"/>
    <property type="evidence" value="ECO:0007669"/>
    <property type="project" value="InterPro"/>
</dbReference>
<dbReference type="HAMAP" id="MF_01302_B">
    <property type="entry name" value="Ribosomal_uS8_B"/>
    <property type="match status" value="1"/>
</dbReference>
<dbReference type="Gene3D" id="3.30.1490.10">
    <property type="match status" value="1"/>
</dbReference>
<reference evidence="10" key="2">
    <citation type="submission" date="2019-02" db="EMBL/GenBank/DDBJ databases">
        <title>Granulicella sibirica sp. nov., a psychrotolerant acidobacterium isolated from an organic soil layer in forested tundra, West Siberia.</title>
        <authorList>
            <person name="Oshkin I.Y."/>
            <person name="Kulichevskaya I.S."/>
            <person name="Rijpstra W.I.C."/>
            <person name="Sinninghe Damste J.S."/>
            <person name="Rakitin A.L."/>
            <person name="Ravin N.V."/>
            <person name="Dedysh S.N."/>
        </authorList>
    </citation>
    <scope>NUCLEOTIDE SEQUENCE [LARGE SCALE GENOMIC DNA]</scope>
    <source>
        <strain evidence="10">AF10</strain>
    </source>
</reference>
<evidence type="ECO:0000256" key="6">
    <source>
        <dbReference type="ARBA" id="ARBA00035258"/>
    </source>
</evidence>
<dbReference type="GO" id="GO:0006412">
    <property type="term" value="P:translation"/>
    <property type="evidence" value="ECO:0007669"/>
    <property type="project" value="UniProtKB-UniRule"/>
</dbReference>
<dbReference type="NCBIfam" id="NF001109">
    <property type="entry name" value="PRK00136.1"/>
    <property type="match status" value="1"/>
</dbReference>
<evidence type="ECO:0000256" key="5">
    <source>
        <dbReference type="ARBA" id="ARBA00023274"/>
    </source>
</evidence>
<dbReference type="InterPro" id="IPR000630">
    <property type="entry name" value="Ribosomal_uS8"/>
</dbReference>
<dbReference type="Proteomes" id="UP000289437">
    <property type="component" value="Unassembled WGS sequence"/>
</dbReference>
<protein>
    <recommendedName>
        <fullName evidence="6 8">Small ribosomal subunit protein uS8</fullName>
    </recommendedName>
</protein>
<dbReference type="FunFam" id="3.30.1370.30:FF:000002">
    <property type="entry name" value="30S ribosomal protein S8"/>
    <property type="match status" value="1"/>
</dbReference>
<dbReference type="GO" id="GO:0019843">
    <property type="term" value="F:rRNA binding"/>
    <property type="evidence" value="ECO:0007669"/>
    <property type="project" value="UniProtKB-UniRule"/>
</dbReference>
<keyword evidence="10" id="KW-1185">Reference proteome</keyword>
<dbReference type="FunFam" id="3.30.1490.10:FF:000001">
    <property type="entry name" value="30S ribosomal protein S8"/>
    <property type="match status" value="1"/>
</dbReference>
<organism evidence="9 10">
    <name type="scientific">Granulicella sibirica</name>
    <dbReference type="NCBI Taxonomy" id="2479048"/>
    <lineage>
        <taxon>Bacteria</taxon>
        <taxon>Pseudomonadati</taxon>
        <taxon>Acidobacteriota</taxon>
        <taxon>Terriglobia</taxon>
        <taxon>Terriglobales</taxon>
        <taxon>Acidobacteriaceae</taxon>
        <taxon>Granulicella</taxon>
    </lineage>
</organism>
<proteinExistence type="inferred from homology"/>
<dbReference type="InterPro" id="IPR035987">
    <property type="entry name" value="Ribosomal_uS8_sf"/>
</dbReference>
<sequence length="133" mass="15062">MMNLTDPVADFLTRIRNSIRARHQKLDVPASRLKAEIARILKEEGYIANYKPTEENGLKVIRVYLKYGPNNEAVIRDLKRISRPGCRVYLGRDEIRRVQGGLGISIMTTPKGVMTGRQARREGVGGEILAEVW</sequence>
<dbReference type="GO" id="GO:0005840">
    <property type="term" value="C:ribosome"/>
    <property type="evidence" value="ECO:0007669"/>
    <property type="project" value="UniProtKB-KW"/>
</dbReference>
<evidence type="ECO:0000256" key="7">
    <source>
        <dbReference type="ARBA" id="ARBA00046740"/>
    </source>
</evidence>
<keyword evidence="2 8" id="KW-0699">rRNA-binding</keyword>
<dbReference type="SUPFAM" id="SSF56047">
    <property type="entry name" value="Ribosomal protein S8"/>
    <property type="match status" value="1"/>
</dbReference>
<accession>A0A4Q0SXL3</accession>
<dbReference type="Gene3D" id="3.30.1370.30">
    <property type="match status" value="1"/>
</dbReference>
<evidence type="ECO:0000256" key="3">
    <source>
        <dbReference type="ARBA" id="ARBA00022884"/>
    </source>
</evidence>
<comment type="caution">
    <text evidence="9">The sequence shown here is derived from an EMBL/GenBank/DDBJ whole genome shotgun (WGS) entry which is preliminary data.</text>
</comment>
<evidence type="ECO:0000256" key="1">
    <source>
        <dbReference type="ARBA" id="ARBA00006471"/>
    </source>
</evidence>
<dbReference type="GO" id="GO:1990904">
    <property type="term" value="C:ribonucleoprotein complex"/>
    <property type="evidence" value="ECO:0007669"/>
    <property type="project" value="UniProtKB-KW"/>
</dbReference>
<dbReference type="AlphaFoldDB" id="A0A4Q0SXL3"/>